<proteinExistence type="inferred from homology"/>
<dbReference type="InterPro" id="IPR012675">
    <property type="entry name" value="Beta-grasp_dom_sf"/>
</dbReference>
<dbReference type="FunFam" id="1.10.150.300:FF:000001">
    <property type="entry name" value="Ribosome-binding ATPase YchF"/>
    <property type="match status" value="1"/>
</dbReference>
<keyword evidence="4 6" id="KW-0067">ATP-binding</keyword>
<dbReference type="GO" id="GO:0005524">
    <property type="term" value="F:ATP binding"/>
    <property type="evidence" value="ECO:0007669"/>
    <property type="project" value="UniProtKB-UniRule"/>
</dbReference>
<dbReference type="SUPFAM" id="SSF81271">
    <property type="entry name" value="TGS-like"/>
    <property type="match status" value="1"/>
</dbReference>
<organism evidence="9 10">
    <name type="scientific">Candidatus Erwinia haradaeae</name>
    <dbReference type="NCBI Taxonomy" id="1922217"/>
    <lineage>
        <taxon>Bacteria</taxon>
        <taxon>Pseudomonadati</taxon>
        <taxon>Pseudomonadota</taxon>
        <taxon>Gammaproteobacteria</taxon>
        <taxon>Enterobacterales</taxon>
        <taxon>Erwiniaceae</taxon>
        <taxon>Erwinia</taxon>
    </lineage>
</organism>
<dbReference type="Pfam" id="PF06071">
    <property type="entry name" value="YchF-GTPase_C"/>
    <property type="match status" value="1"/>
</dbReference>
<dbReference type="Gene3D" id="1.10.150.300">
    <property type="entry name" value="TGS-like domain"/>
    <property type="match status" value="1"/>
</dbReference>
<comment type="similarity">
    <text evidence="6">Belongs to the TRAFAC class OBG-HflX-like GTPase superfamily. OBG GTPase family. YchF/OLA1 subfamily.</text>
</comment>
<dbReference type="GO" id="GO:0005737">
    <property type="term" value="C:cytoplasm"/>
    <property type="evidence" value="ECO:0007669"/>
    <property type="project" value="TreeGrafter"/>
</dbReference>
<gene>
    <name evidence="6 9" type="primary">ychF</name>
    <name evidence="9" type="ORF">ERCIKOCA2762_232</name>
</gene>
<dbReference type="Proteomes" id="UP000294368">
    <property type="component" value="Chromosome"/>
</dbReference>
<dbReference type="SUPFAM" id="SSF52540">
    <property type="entry name" value="P-loop containing nucleoside triphosphate hydrolases"/>
    <property type="match status" value="1"/>
</dbReference>
<comment type="cofactor">
    <cofactor evidence="1">
        <name>Mg(2+)</name>
        <dbReference type="ChEBI" id="CHEBI:18420"/>
    </cofactor>
</comment>
<evidence type="ECO:0000313" key="9">
    <source>
        <dbReference type="EMBL" id="VFP82988.1"/>
    </source>
</evidence>
<dbReference type="PIRSF" id="PIRSF006641">
    <property type="entry name" value="CHP00092"/>
    <property type="match status" value="1"/>
</dbReference>
<dbReference type="InterPro" id="IPR004396">
    <property type="entry name" value="ATPase_YchF/OLA1"/>
</dbReference>
<feature type="domain" description="TGS" evidence="8">
    <location>
        <begin position="278"/>
        <end position="361"/>
    </location>
</feature>
<keyword evidence="2" id="KW-0479">Metal-binding</keyword>
<dbReference type="GO" id="GO:0046872">
    <property type="term" value="F:metal ion binding"/>
    <property type="evidence" value="ECO:0007669"/>
    <property type="project" value="UniProtKB-KW"/>
</dbReference>
<feature type="domain" description="OBG-type G" evidence="7">
    <location>
        <begin position="3"/>
        <end position="256"/>
    </location>
</feature>
<dbReference type="InterPro" id="IPR031167">
    <property type="entry name" value="G_OBG"/>
</dbReference>
<feature type="binding site" evidence="6">
    <location>
        <begin position="12"/>
        <end position="17"/>
    </location>
    <ligand>
        <name>ATP</name>
        <dbReference type="ChEBI" id="CHEBI:30616"/>
    </ligand>
</feature>
<dbReference type="AlphaFoldDB" id="A0A451D9W1"/>
<dbReference type="NCBIfam" id="TIGR00092">
    <property type="entry name" value="redox-regulated ATPase YchF"/>
    <property type="match status" value="1"/>
</dbReference>
<reference evidence="9 10" key="1">
    <citation type="submission" date="2019-02" db="EMBL/GenBank/DDBJ databases">
        <authorList>
            <person name="Manzano-Marin A."/>
            <person name="Manzano-Marin A."/>
        </authorList>
    </citation>
    <scope>NUCLEOTIDE SEQUENCE [LARGE SCALE GENOMIC DNA]</scope>
    <source>
        <strain evidence="9 10">ErCikochiana</strain>
    </source>
</reference>
<dbReference type="Gene3D" id="3.40.50.300">
    <property type="entry name" value="P-loop containing nucleotide triphosphate hydrolases"/>
    <property type="match status" value="1"/>
</dbReference>
<evidence type="ECO:0000313" key="10">
    <source>
        <dbReference type="Proteomes" id="UP000294368"/>
    </source>
</evidence>
<evidence type="ECO:0000256" key="5">
    <source>
        <dbReference type="ARBA" id="ARBA00022842"/>
    </source>
</evidence>
<accession>A0A451D9W1</accession>
<dbReference type="InterPro" id="IPR004095">
    <property type="entry name" value="TGS"/>
</dbReference>
<evidence type="ECO:0000256" key="4">
    <source>
        <dbReference type="ARBA" id="ARBA00022840"/>
    </source>
</evidence>
<evidence type="ECO:0000256" key="2">
    <source>
        <dbReference type="ARBA" id="ARBA00022723"/>
    </source>
</evidence>
<dbReference type="PROSITE" id="PS51710">
    <property type="entry name" value="G_OBG"/>
    <property type="match status" value="1"/>
</dbReference>
<dbReference type="CDD" id="cd01900">
    <property type="entry name" value="YchF"/>
    <property type="match status" value="1"/>
</dbReference>
<dbReference type="HAMAP" id="MF_00944">
    <property type="entry name" value="YchF_OLA1_ATPase"/>
    <property type="match status" value="1"/>
</dbReference>
<evidence type="ECO:0000259" key="8">
    <source>
        <dbReference type="PROSITE" id="PS51880"/>
    </source>
</evidence>
<dbReference type="InterPro" id="IPR041706">
    <property type="entry name" value="YchF_N"/>
</dbReference>
<dbReference type="PRINTS" id="PR00326">
    <property type="entry name" value="GTP1OBG"/>
</dbReference>
<dbReference type="InterPro" id="IPR006073">
    <property type="entry name" value="GTP-bd"/>
</dbReference>
<dbReference type="InterPro" id="IPR023192">
    <property type="entry name" value="TGS-like_dom_sf"/>
</dbReference>
<evidence type="ECO:0000256" key="6">
    <source>
        <dbReference type="HAMAP-Rule" id="MF_00944"/>
    </source>
</evidence>
<keyword evidence="3 6" id="KW-0547">Nucleotide-binding</keyword>
<protein>
    <recommendedName>
        <fullName evidence="6">Ribosome-binding ATPase YchF</fullName>
    </recommendedName>
</protein>
<dbReference type="InterPro" id="IPR012676">
    <property type="entry name" value="TGS-like"/>
</dbReference>
<comment type="function">
    <text evidence="6">ATPase that binds to both the 70S ribosome and the 50S ribosomal subunit in a nucleotide-independent manner.</text>
</comment>
<dbReference type="CDD" id="cd04867">
    <property type="entry name" value="TGS_YchF_OLA1"/>
    <property type="match status" value="1"/>
</dbReference>
<name>A0A451D9W1_9GAMM</name>
<dbReference type="OrthoDB" id="9810373at2"/>
<dbReference type="PROSITE" id="PS51880">
    <property type="entry name" value="TGS"/>
    <property type="match status" value="1"/>
</dbReference>
<evidence type="ECO:0000259" key="7">
    <source>
        <dbReference type="PROSITE" id="PS51710"/>
    </source>
</evidence>
<keyword evidence="5" id="KW-0460">Magnesium</keyword>
<dbReference type="GO" id="GO:0043023">
    <property type="term" value="F:ribosomal large subunit binding"/>
    <property type="evidence" value="ECO:0007669"/>
    <property type="project" value="UniProtKB-UniRule"/>
</dbReference>
<dbReference type="EMBL" id="LR217715">
    <property type="protein sequence ID" value="VFP82988.1"/>
    <property type="molecule type" value="Genomic_DNA"/>
</dbReference>
<dbReference type="GO" id="GO:0005525">
    <property type="term" value="F:GTP binding"/>
    <property type="evidence" value="ECO:0007669"/>
    <property type="project" value="InterPro"/>
</dbReference>
<dbReference type="GO" id="GO:0016887">
    <property type="term" value="F:ATP hydrolysis activity"/>
    <property type="evidence" value="ECO:0007669"/>
    <property type="project" value="UniProtKB-UniRule"/>
</dbReference>
<evidence type="ECO:0000256" key="3">
    <source>
        <dbReference type="ARBA" id="ARBA00022741"/>
    </source>
</evidence>
<dbReference type="Gene3D" id="3.10.20.30">
    <property type="match status" value="1"/>
</dbReference>
<dbReference type="RefSeq" id="WP_157988394.1">
    <property type="nucleotide sequence ID" value="NZ_LR217715.1"/>
</dbReference>
<dbReference type="PANTHER" id="PTHR23305">
    <property type="entry name" value="OBG GTPASE FAMILY"/>
    <property type="match status" value="1"/>
</dbReference>
<dbReference type="Pfam" id="PF01926">
    <property type="entry name" value="MMR_HSR1"/>
    <property type="match status" value="1"/>
</dbReference>
<dbReference type="FunFam" id="3.10.20.30:FF:000001">
    <property type="entry name" value="Ribosome-binding ATPase YchF"/>
    <property type="match status" value="1"/>
</dbReference>
<dbReference type="PANTHER" id="PTHR23305:SF18">
    <property type="entry name" value="OBG-TYPE G DOMAIN-CONTAINING PROTEIN"/>
    <property type="match status" value="1"/>
</dbReference>
<dbReference type="InterPro" id="IPR027417">
    <property type="entry name" value="P-loop_NTPase"/>
</dbReference>
<dbReference type="InterPro" id="IPR013029">
    <property type="entry name" value="YchF_C"/>
</dbReference>
<sequence>MSLKCGIVGMPNVGKSTLFNALTKSSVEAENFPFCTIQPHSRVVAITDIRLEQLEKIVHPQCVIPASIEFVDIAGLVKGASKGEGLGNQFLTHIRSTEAIIHVVRCFQNDNIIHINHRVDPADDIAIIQTELVLADLEVCERALLRIEKKSPINDKDVDVQKSVLKKCISHLEQFGGLRTLSLSAPDQGFICSLNLLTLKPSIYIANVHEDGFTNNIYLNKVYKIAAIEGVDVVTICASLEYELSELEENVRKEFMISLGITITGLQRIIQASYKLLKLHTYFTVGKKEVRAWTIPIGATASQAAGKIHSDFQKGFIRAQTISFKDFITCKGSKEAKEAGKMRSEGKEYIVEDGDIIHFLFNV</sequence>
<evidence type="ECO:0000256" key="1">
    <source>
        <dbReference type="ARBA" id="ARBA00001946"/>
    </source>
</evidence>